<evidence type="ECO:0000313" key="2">
    <source>
        <dbReference type="Proteomes" id="UP000664534"/>
    </source>
</evidence>
<keyword evidence="2" id="KW-1185">Reference proteome</keyword>
<dbReference type="EMBL" id="CAJPDT010000064">
    <property type="protein sequence ID" value="CAF9932167.1"/>
    <property type="molecule type" value="Genomic_DNA"/>
</dbReference>
<proteinExistence type="predicted"/>
<evidence type="ECO:0000313" key="1">
    <source>
        <dbReference type="EMBL" id="CAF9932167.1"/>
    </source>
</evidence>
<gene>
    <name evidence="1" type="ORF">IMSHALPRED_008819</name>
</gene>
<accession>A0A8H3IL83</accession>
<organism evidence="1 2">
    <name type="scientific">Imshaugia aleurites</name>
    <dbReference type="NCBI Taxonomy" id="172621"/>
    <lineage>
        <taxon>Eukaryota</taxon>
        <taxon>Fungi</taxon>
        <taxon>Dikarya</taxon>
        <taxon>Ascomycota</taxon>
        <taxon>Pezizomycotina</taxon>
        <taxon>Lecanoromycetes</taxon>
        <taxon>OSLEUM clade</taxon>
        <taxon>Lecanoromycetidae</taxon>
        <taxon>Lecanorales</taxon>
        <taxon>Lecanorineae</taxon>
        <taxon>Parmeliaceae</taxon>
        <taxon>Imshaugia</taxon>
    </lineage>
</organism>
<sequence length="345" mass="38896">MPNFGDLSNLSAEKLKELETILMSILALPAARETYAQIIDGTPIRTPYSDDIKAFTSHLRETIITGENSKPSDQAMQKYEEIRTKFAPQGLKVDLQLAQNYQNARPDSREHLLRLLEIAAASVNTLAGMIYASFHPSTNITPPEPPEGHDWQFRRTDHFYVDFYHTNYQRFDNYPFGLLNVVGYWAEAELFGGIVLFERGESGSEIINAFMHPQTANHAFQLSENQLQGFANLGIADNAAGIAGAETLLPFAKNPDARTELTFARAGQAPLRIYKNEYDRPPFSYVPLQQNCVIRHDEGLEEALRVIKENGWDKETYEELFQAQPSLRDTLSSKYGSQSANKKGQ</sequence>
<name>A0A8H3IL83_9LECA</name>
<dbReference type="OrthoDB" id="5346581at2759"/>
<reference evidence="1" key="1">
    <citation type="submission" date="2021-03" db="EMBL/GenBank/DDBJ databases">
        <authorList>
            <person name="Tagirdzhanova G."/>
        </authorList>
    </citation>
    <scope>NUCLEOTIDE SEQUENCE</scope>
</reference>
<comment type="caution">
    <text evidence="1">The sequence shown here is derived from an EMBL/GenBank/DDBJ whole genome shotgun (WGS) entry which is preliminary data.</text>
</comment>
<dbReference type="Proteomes" id="UP000664534">
    <property type="component" value="Unassembled WGS sequence"/>
</dbReference>
<protein>
    <submittedName>
        <fullName evidence="1">Uncharacterized protein</fullName>
    </submittedName>
</protein>
<dbReference type="AlphaFoldDB" id="A0A8H3IL83"/>